<sequence length="327" mass="36376">MFKGLLNPVVESRTARRLATIANSASSGGRPHSRETVRLSVRLLVKLQKHQGPGHTRTPQQRVRRSGLTNPLNLTESWATAQADALAQEEANWRDTDPLRKWKDEAEERRRLQQAEDDAHPGPGSARPSSSSHYGSVNADTGNSAVQERFDALVHRALLRYGPPLPVEVVMNSNVISSTSFASSAHRPTQRSYPDTYVAADRGADDSSAAYYDEVALKLHELMAILRKEEPYFSVRDDCGGVPLSLMVKNCCYLRAFGGKVNYMRFVRRLHAAELQSGGKNHGGGTQNAYEANTAVLSLGKYKMRELPSQDGLRQGPQPWRYTYRMI</sequence>
<evidence type="ECO:0000313" key="2">
    <source>
        <dbReference type="EMBL" id="AIN95324.1"/>
    </source>
</evidence>
<name>A0A088RJJ0_LEIPA</name>
<dbReference type="VEuPathDB" id="TriTrypDB:LPAL13_030013600"/>
<dbReference type="OrthoDB" id="272664at2759"/>
<protein>
    <submittedName>
        <fullName evidence="2">Uncharacterized protein</fullName>
    </submittedName>
</protein>
<dbReference type="GeneID" id="22571955"/>
<dbReference type="Proteomes" id="UP000063063">
    <property type="component" value="Chromosome 3"/>
</dbReference>
<proteinExistence type="predicted"/>
<reference evidence="2 3" key="1">
    <citation type="journal article" date="2015" name="Sci. Rep.">
        <title>The genome of Leishmania panamensis: insights into genomics of the L. (Viannia) subgenus.</title>
        <authorList>
            <person name="Llanes A."/>
            <person name="Restrepo C.M."/>
            <person name="Vecchio G.D."/>
            <person name="Anguizola F.J."/>
            <person name="Lleonart R."/>
        </authorList>
    </citation>
    <scope>NUCLEOTIDE SEQUENCE [LARGE SCALE GENOMIC DNA]</scope>
    <source>
        <strain evidence="2 3">MHOM/PA/94/PSC-1</strain>
    </source>
</reference>
<evidence type="ECO:0000256" key="1">
    <source>
        <dbReference type="SAM" id="MobiDB-lite"/>
    </source>
</evidence>
<dbReference type="RefSeq" id="XP_010701032.1">
    <property type="nucleotide sequence ID" value="XM_010702730.1"/>
</dbReference>
<evidence type="ECO:0000313" key="3">
    <source>
        <dbReference type="Proteomes" id="UP000063063"/>
    </source>
</evidence>
<dbReference type="AlphaFoldDB" id="A0A088RJJ0"/>
<dbReference type="VEuPathDB" id="TriTrypDB:LPMP_030890"/>
<feature type="compositionally biased region" description="Basic and acidic residues" evidence="1">
    <location>
        <begin position="107"/>
        <end position="120"/>
    </location>
</feature>
<dbReference type="KEGG" id="lpan:LPMP_030890"/>
<keyword evidence="3" id="KW-1185">Reference proteome</keyword>
<accession>A0A088RJJ0</accession>
<gene>
    <name evidence="2" type="ORF">LPMP_030890</name>
</gene>
<organism evidence="2 3">
    <name type="scientific">Leishmania panamensis</name>
    <dbReference type="NCBI Taxonomy" id="5679"/>
    <lineage>
        <taxon>Eukaryota</taxon>
        <taxon>Discoba</taxon>
        <taxon>Euglenozoa</taxon>
        <taxon>Kinetoplastea</taxon>
        <taxon>Metakinetoplastina</taxon>
        <taxon>Trypanosomatida</taxon>
        <taxon>Trypanosomatidae</taxon>
        <taxon>Leishmaniinae</taxon>
        <taxon>Leishmania</taxon>
        <taxon>Leishmania guyanensis species complex</taxon>
    </lineage>
</organism>
<feature type="region of interest" description="Disordered" evidence="1">
    <location>
        <begin position="107"/>
        <end position="141"/>
    </location>
</feature>
<dbReference type="EMBL" id="CP009372">
    <property type="protein sequence ID" value="AIN95324.1"/>
    <property type="molecule type" value="Genomic_DNA"/>
</dbReference>
<dbReference type="eggNOG" id="ENOG502S25P">
    <property type="taxonomic scope" value="Eukaryota"/>
</dbReference>
<feature type="compositionally biased region" description="Low complexity" evidence="1">
    <location>
        <begin position="121"/>
        <end position="136"/>
    </location>
</feature>